<dbReference type="AlphaFoldDB" id="A0AAE1H5Z4"/>
<accession>A0AAE1H5Z4</accession>
<dbReference type="Gene3D" id="3.10.50.10">
    <property type="match status" value="1"/>
</dbReference>
<dbReference type="PROSITE" id="PS51910">
    <property type="entry name" value="GH18_2"/>
    <property type="match status" value="1"/>
</dbReference>
<keyword evidence="6" id="KW-1185">Reference proteome</keyword>
<dbReference type="GO" id="GO:0008061">
    <property type="term" value="F:chitin binding"/>
    <property type="evidence" value="ECO:0007669"/>
    <property type="project" value="InterPro"/>
</dbReference>
<organism evidence="5 6">
    <name type="scientific">Frankliniella fusca</name>
    <dbReference type="NCBI Taxonomy" id="407009"/>
    <lineage>
        <taxon>Eukaryota</taxon>
        <taxon>Metazoa</taxon>
        <taxon>Ecdysozoa</taxon>
        <taxon>Arthropoda</taxon>
        <taxon>Hexapoda</taxon>
        <taxon>Insecta</taxon>
        <taxon>Pterygota</taxon>
        <taxon>Neoptera</taxon>
        <taxon>Paraneoptera</taxon>
        <taxon>Thysanoptera</taxon>
        <taxon>Terebrantia</taxon>
        <taxon>Thripoidea</taxon>
        <taxon>Thripidae</taxon>
        <taxon>Frankliniella</taxon>
    </lineage>
</organism>
<evidence type="ECO:0000256" key="1">
    <source>
        <dbReference type="ARBA" id="ARBA00009336"/>
    </source>
</evidence>
<evidence type="ECO:0000313" key="6">
    <source>
        <dbReference type="Proteomes" id="UP001219518"/>
    </source>
</evidence>
<dbReference type="SMART" id="SM00636">
    <property type="entry name" value="Glyco_18"/>
    <property type="match status" value="1"/>
</dbReference>
<gene>
    <name evidence="5" type="ORF">KUF71_023726</name>
</gene>
<feature type="chain" id="PRO_5041975290" description="Chitinase domain-containing protein 1" evidence="3">
    <location>
        <begin position="23"/>
        <end position="374"/>
    </location>
</feature>
<comment type="caution">
    <text evidence="5">The sequence shown here is derived from an EMBL/GenBank/DDBJ whole genome shotgun (WGS) entry which is preliminary data.</text>
</comment>
<dbReference type="FunFam" id="3.20.20.80:FF:000028">
    <property type="entry name" value="Chitinase domain-containing protein 1"/>
    <property type="match status" value="1"/>
</dbReference>
<dbReference type="PANTHER" id="PTHR46066:SF2">
    <property type="entry name" value="CHITINASE DOMAIN-CONTAINING PROTEIN 1"/>
    <property type="match status" value="1"/>
</dbReference>
<feature type="signal peptide" evidence="3">
    <location>
        <begin position="1"/>
        <end position="22"/>
    </location>
</feature>
<evidence type="ECO:0000259" key="4">
    <source>
        <dbReference type="PROSITE" id="PS51910"/>
    </source>
</evidence>
<evidence type="ECO:0000256" key="3">
    <source>
        <dbReference type="SAM" id="SignalP"/>
    </source>
</evidence>
<dbReference type="EMBL" id="JAHWGI010000376">
    <property type="protein sequence ID" value="KAK3914325.1"/>
    <property type="molecule type" value="Genomic_DNA"/>
</dbReference>
<feature type="domain" description="GH18" evidence="4">
    <location>
        <begin position="66"/>
        <end position="374"/>
    </location>
</feature>
<proteinExistence type="inferred from homology"/>
<keyword evidence="3" id="KW-0732">Signal</keyword>
<dbReference type="PANTHER" id="PTHR46066">
    <property type="entry name" value="CHITINASE DOMAIN-CONTAINING PROTEIN 1 FAMILY MEMBER"/>
    <property type="match status" value="1"/>
</dbReference>
<sequence>MMTLNFVINGILLVILVSKALSQHIACVGNGTLPDELLVSNPRLKDIAAEHKSRCSQESTVRNFEGISLGYITPWNNHGYDIAKWFGHKFTHISPVWLQIRHNADLKYKITGTHDIDPNWISEVKKNNIKMVPRILFDGWTPQHIEELEGRAAKDKVIKLITSLIKKHNFDGIVLEGWMQLIASGNVISAMELVKLLSVELQALKKDFILVIPPIRGPQTIFGSKHFDLLADTVTAFSIMTYDYSSGQRNPGPTSPVHWMKECVELIVPKNEDARRSKVLVGLNFYGYHFTSGGPEAILGNQFIDLTKSIKGKMKLDKQADENFVEIKTKSAKHTIYYPTLYSIKQRIRLAEELGVGIAIWELGQGLDYFYELL</sequence>
<dbReference type="GO" id="GO:0012505">
    <property type="term" value="C:endomembrane system"/>
    <property type="evidence" value="ECO:0007669"/>
    <property type="project" value="TreeGrafter"/>
</dbReference>
<reference evidence="5" key="1">
    <citation type="submission" date="2021-07" db="EMBL/GenBank/DDBJ databases">
        <authorList>
            <person name="Catto M.A."/>
            <person name="Jacobson A."/>
            <person name="Kennedy G."/>
            <person name="Labadie P."/>
            <person name="Hunt B.G."/>
            <person name="Srinivasan R."/>
        </authorList>
    </citation>
    <scope>NUCLEOTIDE SEQUENCE</scope>
    <source>
        <strain evidence="5">PL_HMW_Pooled</strain>
        <tissue evidence="5">Head</tissue>
    </source>
</reference>
<dbReference type="InterPro" id="IPR029070">
    <property type="entry name" value="Chitinase_insertion_sf"/>
</dbReference>
<dbReference type="InterPro" id="IPR011583">
    <property type="entry name" value="Chitinase_II/V-like_cat"/>
</dbReference>
<dbReference type="Proteomes" id="UP001219518">
    <property type="component" value="Unassembled WGS sequence"/>
</dbReference>
<reference evidence="5" key="2">
    <citation type="journal article" date="2023" name="BMC Genomics">
        <title>Pest status, molecular evolution, and epigenetic factors derived from the genome assembly of Frankliniella fusca, a thysanopteran phytovirus vector.</title>
        <authorList>
            <person name="Catto M.A."/>
            <person name="Labadie P.E."/>
            <person name="Jacobson A.L."/>
            <person name="Kennedy G.G."/>
            <person name="Srinivasan R."/>
            <person name="Hunt B.G."/>
        </authorList>
    </citation>
    <scope>NUCLEOTIDE SEQUENCE</scope>
    <source>
        <strain evidence="5">PL_HMW_Pooled</strain>
    </source>
</reference>
<dbReference type="GO" id="GO:0005975">
    <property type="term" value="P:carbohydrate metabolic process"/>
    <property type="evidence" value="ECO:0007669"/>
    <property type="project" value="InterPro"/>
</dbReference>
<dbReference type="InterPro" id="IPR001223">
    <property type="entry name" value="Glyco_hydro18_cat"/>
</dbReference>
<name>A0AAE1H5Z4_9NEOP</name>
<dbReference type="Gene3D" id="3.20.20.80">
    <property type="entry name" value="Glycosidases"/>
    <property type="match status" value="1"/>
</dbReference>
<dbReference type="GO" id="GO:0070492">
    <property type="term" value="F:oligosaccharide binding"/>
    <property type="evidence" value="ECO:0007669"/>
    <property type="project" value="TreeGrafter"/>
</dbReference>
<evidence type="ECO:0000256" key="2">
    <source>
        <dbReference type="ARBA" id="ARBA00040976"/>
    </source>
</evidence>
<evidence type="ECO:0000313" key="5">
    <source>
        <dbReference type="EMBL" id="KAK3914325.1"/>
    </source>
</evidence>
<protein>
    <recommendedName>
        <fullName evidence="2">Chitinase domain-containing protein 1</fullName>
    </recommendedName>
</protein>
<dbReference type="SUPFAM" id="SSF51445">
    <property type="entry name" value="(Trans)glycosidases"/>
    <property type="match status" value="1"/>
</dbReference>
<dbReference type="InterPro" id="IPR017853">
    <property type="entry name" value="GH"/>
</dbReference>
<dbReference type="CDD" id="cd02876">
    <property type="entry name" value="GH18_SI-CLP"/>
    <property type="match status" value="1"/>
</dbReference>
<dbReference type="Pfam" id="PF00704">
    <property type="entry name" value="Glyco_hydro_18"/>
    <property type="match status" value="1"/>
</dbReference>
<comment type="similarity">
    <text evidence="1">Belongs to the glycosyl hydrolase 18 family.</text>
</comment>